<gene>
    <name evidence="2" type="ORF">K6Y31_02505</name>
</gene>
<reference evidence="2 3" key="1">
    <citation type="journal article" date="2022" name="Environ. Microbiol. Rep.">
        <title>Eco-phylogenetic analyses reveal divergent evolution of vitamin B12 metabolism in the marine bacterial family 'Psychromonadaceae'.</title>
        <authorList>
            <person name="Jin X."/>
            <person name="Yang Y."/>
            <person name="Cao H."/>
            <person name="Gao B."/>
            <person name="Zhao Z."/>
        </authorList>
    </citation>
    <scope>NUCLEOTIDE SEQUENCE [LARGE SCALE GENOMIC DNA]</scope>
    <source>
        <strain evidence="2 3">MKS20</strain>
    </source>
</reference>
<evidence type="ECO:0000259" key="1">
    <source>
        <dbReference type="Pfam" id="PF05117"/>
    </source>
</evidence>
<accession>A0ABS8W406</accession>
<sequence length="145" mass="16768">MEVLSDIIKNDQWAVAEGTHNDLPLMIRFRNKLSPDSSISNHPQLIRIYWDYSPHESGMPSADDSQSMEVFENRLVDALETDVSGVLAAAITTNGYREWVWYCLSTDVFAERLHNMPQETDPYPIEIEAENDPEWGYFFNQVRPE</sequence>
<name>A0ABS8W406_9GAMM</name>
<proteinExistence type="predicted"/>
<organism evidence="2 3">
    <name type="scientific">Motilimonas cestriensis</name>
    <dbReference type="NCBI Taxonomy" id="2742685"/>
    <lineage>
        <taxon>Bacteria</taxon>
        <taxon>Pseudomonadati</taxon>
        <taxon>Pseudomonadota</taxon>
        <taxon>Gammaproteobacteria</taxon>
        <taxon>Alteromonadales</taxon>
        <taxon>Alteromonadales genera incertae sedis</taxon>
        <taxon>Motilimonas</taxon>
    </lineage>
</organism>
<dbReference type="Proteomes" id="UP001201273">
    <property type="component" value="Unassembled WGS sequence"/>
</dbReference>
<protein>
    <submittedName>
        <fullName evidence="2">DUF695 domain-containing protein</fullName>
    </submittedName>
</protein>
<comment type="caution">
    <text evidence="2">The sequence shown here is derived from an EMBL/GenBank/DDBJ whole genome shotgun (WGS) entry which is preliminary data.</text>
</comment>
<evidence type="ECO:0000313" key="3">
    <source>
        <dbReference type="Proteomes" id="UP001201273"/>
    </source>
</evidence>
<evidence type="ECO:0000313" key="2">
    <source>
        <dbReference type="EMBL" id="MCE2593684.1"/>
    </source>
</evidence>
<keyword evidence="3" id="KW-1185">Reference proteome</keyword>
<dbReference type="RefSeq" id="WP_233051278.1">
    <property type="nucleotide sequence ID" value="NZ_JAIMJA010000002.1"/>
</dbReference>
<dbReference type="EMBL" id="JAIMJA010000002">
    <property type="protein sequence ID" value="MCE2593684.1"/>
    <property type="molecule type" value="Genomic_DNA"/>
</dbReference>
<dbReference type="InterPro" id="IPR016097">
    <property type="entry name" value="DUF695"/>
</dbReference>
<feature type="domain" description="DUF695" evidence="1">
    <location>
        <begin position="11"/>
        <end position="140"/>
    </location>
</feature>
<dbReference type="Pfam" id="PF05117">
    <property type="entry name" value="DUF695"/>
    <property type="match status" value="1"/>
</dbReference>